<dbReference type="KEGG" id="cbot:ATE48_09280"/>
<accession>A0A1B1AHQ8</accession>
<evidence type="ECO:0000259" key="6">
    <source>
        <dbReference type="Pfam" id="PF00593"/>
    </source>
</evidence>
<keyword evidence="2 4" id="KW-0472">Membrane</keyword>
<dbReference type="InterPro" id="IPR000531">
    <property type="entry name" value="Beta-barrel_TonB"/>
</dbReference>
<evidence type="ECO:0008006" key="10">
    <source>
        <dbReference type="Google" id="ProtNLM"/>
    </source>
</evidence>
<dbReference type="GO" id="GO:0009279">
    <property type="term" value="C:cell outer membrane"/>
    <property type="evidence" value="ECO:0007669"/>
    <property type="project" value="UniProtKB-SubCell"/>
</dbReference>
<keyword evidence="5" id="KW-0732">Signal</keyword>
<feature type="chain" id="PRO_5008518834" description="TonB-dependent receptor" evidence="5">
    <location>
        <begin position="27"/>
        <end position="948"/>
    </location>
</feature>
<dbReference type="STRING" id="1759059.ATE48_09280"/>
<gene>
    <name evidence="8" type="ORF">ATE48_09280</name>
</gene>
<protein>
    <recommendedName>
        <fullName evidence="10">TonB-dependent receptor</fullName>
    </recommendedName>
</protein>
<evidence type="ECO:0000256" key="2">
    <source>
        <dbReference type="ARBA" id="ARBA00023136"/>
    </source>
</evidence>
<dbReference type="PANTHER" id="PTHR40980:SF3">
    <property type="entry name" value="TONB-DEPENDENT RECEPTOR-LIKE BETA-BARREL DOMAIN-CONTAINING PROTEIN"/>
    <property type="match status" value="1"/>
</dbReference>
<dbReference type="InParanoid" id="A0A1B1AHQ8"/>
<proteinExistence type="inferred from homology"/>
<dbReference type="InterPro" id="IPR012910">
    <property type="entry name" value="Plug_dom"/>
</dbReference>
<sequence length="948" mass="103305">MRPKLSLALGASIAAFAAGLSGQAAAQDVVEEEEIVITGFRASLAAAIDIKREENSAVDAIVAEDIADFPDLNLSESIQRIPGVAITRSNGEGRNISVRGLGPQFTRVRLNGMEAMSALGSTDAEGGTNRGRNFDFNIFASELFNSITVRKTASADVEEGSLGATVDLRTARPFDYDGFTLAGSFQGGYDTLAETYNPRVALLWSNTWANDRLGALFSFAYSDRDSTEEGASTVRWQNGGTPSQCVTGAGPNFTLGSSCFGNVLGQTEDTPAISRGAFDAVNGAFHPRIPRYDVYQHTQDRLGATFTLQYRPSTSTDITLDVLYADHNATRSESFLESAVFSTTGGSAINAVDVLAYEIQGNSLVYGQFNDVDIRSEFRYDELSSELGQISVTLDHEFSDRLSGRFFAGTSRADHSNPVQTTILWDRTDVDGYVYDFRGNNRLPLITYGGVNVADPSSYFLSQIRLRPQYVDNTFETIYGDLEFEATEWLTLTGGLNWKNYEFETRELRRSNGTTANQETAALPGSITGTALSNYSQLVHLNGSGLSLPAGLPLSWAAPNIEIAASLFGIYSNTGVFAMGIEPALGNNFSVGEEDSGAYVAGSWDTDIGGMRFRGDLGVRYVETQQSSTGYSQATGTIQRNTVDRTYSDTLPSLNMVLEPMDDLLVRFAAAQVMSRPPLGNLNPGAQVSLSGANKTVTAGNPYLDPIRANAYDFSVEWYFQEGALLSFAYFYKDVESFVQTVREDRAFTGNPLGIPDSVAIAACGAAYPATCSPADTNWQFSQPRNTEGGPIEGFEISLQLPFFFLDGWLSNFGVVGNYTHVESEIDYFANTTGTSIVRDSLTGLSDESWNATIYYEDERLSARISGAYRSDYLTTVPGRNSNATESTAETFNVDFAGSYQISERLRFSIEALNLTDEVSDQYLSPDDRMSFYHNYGRQILAGLRFSY</sequence>
<evidence type="ECO:0000256" key="3">
    <source>
        <dbReference type="ARBA" id="ARBA00023237"/>
    </source>
</evidence>
<name>A0A1B1AHQ8_9PROT</name>
<dbReference type="Proteomes" id="UP000092498">
    <property type="component" value="Chromosome"/>
</dbReference>
<evidence type="ECO:0000313" key="9">
    <source>
        <dbReference type="Proteomes" id="UP000092498"/>
    </source>
</evidence>
<dbReference type="Pfam" id="PF07715">
    <property type="entry name" value="Plug"/>
    <property type="match status" value="1"/>
</dbReference>
<evidence type="ECO:0000256" key="4">
    <source>
        <dbReference type="RuleBase" id="RU003357"/>
    </source>
</evidence>
<evidence type="ECO:0000256" key="5">
    <source>
        <dbReference type="SAM" id="SignalP"/>
    </source>
</evidence>
<keyword evidence="9" id="KW-1185">Reference proteome</keyword>
<dbReference type="Pfam" id="PF00593">
    <property type="entry name" value="TonB_dep_Rec_b-barrel"/>
    <property type="match status" value="1"/>
</dbReference>
<dbReference type="CDD" id="cd01347">
    <property type="entry name" value="ligand_gated_channel"/>
    <property type="match status" value="1"/>
</dbReference>
<evidence type="ECO:0000256" key="1">
    <source>
        <dbReference type="ARBA" id="ARBA00004442"/>
    </source>
</evidence>
<comment type="subcellular location">
    <subcellularLocation>
        <location evidence="1 4">Cell outer membrane</location>
    </subcellularLocation>
</comment>
<evidence type="ECO:0000313" key="8">
    <source>
        <dbReference type="EMBL" id="ANP46099.1"/>
    </source>
</evidence>
<dbReference type="InterPro" id="IPR036942">
    <property type="entry name" value="Beta-barrel_TonB_sf"/>
</dbReference>
<comment type="similarity">
    <text evidence="4">Belongs to the TonB-dependent receptor family.</text>
</comment>
<dbReference type="InterPro" id="IPR010104">
    <property type="entry name" value="TonB_rcpt_bac"/>
</dbReference>
<dbReference type="PANTHER" id="PTHR40980">
    <property type="entry name" value="PLUG DOMAIN-CONTAINING PROTEIN"/>
    <property type="match status" value="1"/>
</dbReference>
<feature type="signal peptide" evidence="5">
    <location>
        <begin position="1"/>
        <end position="26"/>
    </location>
</feature>
<dbReference type="EMBL" id="CP013244">
    <property type="protein sequence ID" value="ANP46099.1"/>
    <property type="molecule type" value="Genomic_DNA"/>
</dbReference>
<reference evidence="8 9" key="1">
    <citation type="submission" date="2015-11" db="EMBL/GenBank/DDBJ databases">
        <title>Whole-Genome Sequence of Candidatus Oderbacter manganicum from the National Park Lower Oder Valley, Germany.</title>
        <authorList>
            <person name="Braun B."/>
            <person name="Liere K."/>
            <person name="Szewzyk U."/>
        </authorList>
    </citation>
    <scope>NUCLEOTIDE SEQUENCE [LARGE SCALE GENOMIC DNA]</scope>
    <source>
        <strain evidence="8 9">OTSz_A_272</strain>
    </source>
</reference>
<dbReference type="AlphaFoldDB" id="A0A1B1AHQ8"/>
<keyword evidence="3" id="KW-0998">Cell outer membrane</keyword>
<dbReference type="Gene3D" id="2.40.170.20">
    <property type="entry name" value="TonB-dependent receptor, beta-barrel domain"/>
    <property type="match status" value="2"/>
</dbReference>
<evidence type="ECO:0000259" key="7">
    <source>
        <dbReference type="Pfam" id="PF07715"/>
    </source>
</evidence>
<organism evidence="8 9">
    <name type="scientific">Candidatus Viadribacter manganicus</name>
    <dbReference type="NCBI Taxonomy" id="1759059"/>
    <lineage>
        <taxon>Bacteria</taxon>
        <taxon>Pseudomonadati</taxon>
        <taxon>Pseudomonadota</taxon>
        <taxon>Alphaproteobacteria</taxon>
        <taxon>Hyphomonadales</taxon>
        <taxon>Hyphomonadaceae</taxon>
        <taxon>Candidatus Viadribacter</taxon>
    </lineage>
</organism>
<dbReference type="NCBIfam" id="TIGR01782">
    <property type="entry name" value="TonB-Xanth-Caul"/>
    <property type="match status" value="1"/>
</dbReference>
<feature type="domain" description="TonB-dependent receptor-like beta-barrel" evidence="6">
    <location>
        <begin position="534"/>
        <end position="915"/>
    </location>
</feature>
<feature type="domain" description="TonB-dependent receptor plug" evidence="7">
    <location>
        <begin position="51"/>
        <end position="164"/>
    </location>
</feature>
<dbReference type="SUPFAM" id="SSF56935">
    <property type="entry name" value="Porins"/>
    <property type="match status" value="1"/>
</dbReference>
<dbReference type="InterPro" id="IPR037066">
    <property type="entry name" value="Plug_dom_sf"/>
</dbReference>
<dbReference type="Gene3D" id="2.170.130.10">
    <property type="entry name" value="TonB-dependent receptor, plug domain"/>
    <property type="match status" value="1"/>
</dbReference>
<keyword evidence="4" id="KW-0798">TonB box</keyword>